<dbReference type="AlphaFoldDB" id="A0A812SJJ9"/>
<dbReference type="InterPro" id="IPR040911">
    <property type="entry name" value="Exostosin_GT47"/>
</dbReference>
<name>A0A812SJJ9_9DINO</name>
<evidence type="ECO:0000259" key="2">
    <source>
        <dbReference type="Pfam" id="PF03016"/>
    </source>
</evidence>
<organism evidence="3 4">
    <name type="scientific">Symbiodinium natans</name>
    <dbReference type="NCBI Taxonomy" id="878477"/>
    <lineage>
        <taxon>Eukaryota</taxon>
        <taxon>Sar</taxon>
        <taxon>Alveolata</taxon>
        <taxon>Dinophyceae</taxon>
        <taxon>Suessiales</taxon>
        <taxon>Symbiodiniaceae</taxon>
        <taxon>Symbiodinium</taxon>
    </lineage>
</organism>
<evidence type="ECO:0000313" key="3">
    <source>
        <dbReference type="EMBL" id="CAE7484150.1"/>
    </source>
</evidence>
<evidence type="ECO:0000256" key="1">
    <source>
        <dbReference type="ARBA" id="ARBA00010271"/>
    </source>
</evidence>
<dbReference type="EMBL" id="CAJNDS010002457">
    <property type="protein sequence ID" value="CAE7484150.1"/>
    <property type="molecule type" value="Genomic_DNA"/>
</dbReference>
<dbReference type="PANTHER" id="PTHR11062">
    <property type="entry name" value="EXOSTOSIN HEPARAN SULFATE GLYCOSYLTRANSFERASE -RELATED"/>
    <property type="match status" value="1"/>
</dbReference>
<protein>
    <recommendedName>
        <fullName evidence="2">Exostosin GT47 domain-containing protein</fullName>
    </recommendedName>
</protein>
<proteinExistence type="inferred from homology"/>
<dbReference type="OrthoDB" id="1924787at2759"/>
<dbReference type="Proteomes" id="UP000604046">
    <property type="component" value="Unassembled WGS sequence"/>
</dbReference>
<keyword evidence="4" id="KW-1185">Reference proteome</keyword>
<comment type="caution">
    <text evidence="3">The sequence shown here is derived from an EMBL/GenBank/DDBJ whole genome shotgun (WGS) entry which is preliminary data.</text>
</comment>
<dbReference type="GO" id="GO:0016757">
    <property type="term" value="F:glycosyltransferase activity"/>
    <property type="evidence" value="ECO:0007669"/>
    <property type="project" value="InterPro"/>
</dbReference>
<accession>A0A812SJJ9</accession>
<sequence length="455" mass="51375">MAVDVMDPCDTSLVGKGFFNATSNFRNMVRSMPTIFNPSAVGAIQAAIECFPPKILAGRANSYLRPLSIERCVNRTGYKDFAGVFYPHVWRKISAVRRARLKKCRPLGHMLTALNCLGYDLEVSLALIREGRMKTDYDGLVQMMGRPLKRWVAKWPNESSLVVLTSGSGRLFHPALQGQHARKATLVTYAGSSEWLTSNFAFHFTLGIARELNVSRRGPTSHCGAGYPKESRALGRMYYYYPDIWKNDVTIQYPCSYDSKKHWRGPHGRSWLASFVGSPTHCSRQDLLERWQGREGSRIKVIPTVYTEGLYSEILQKSRYCLVLDGHYPWTIRYLDVLQHGCVPVVVSLSWHPPLHRLLDWQSAIDGRGFPTILLHPDLVPSLDVILAAIDEGLWLRMQDATLNLARLLDPRCLCMLLGCCWGCRMAGVRLYSWTPNAILAEIFLSILSRSSSTS</sequence>
<gene>
    <name evidence="3" type="ORF">SNAT2548_LOCUS27172</name>
</gene>
<evidence type="ECO:0000313" key="4">
    <source>
        <dbReference type="Proteomes" id="UP000604046"/>
    </source>
</evidence>
<reference evidence="3" key="1">
    <citation type="submission" date="2021-02" db="EMBL/GenBank/DDBJ databases">
        <authorList>
            <person name="Dougan E. K."/>
            <person name="Rhodes N."/>
            <person name="Thang M."/>
            <person name="Chan C."/>
        </authorList>
    </citation>
    <scope>NUCLEOTIDE SEQUENCE</scope>
</reference>
<dbReference type="InterPro" id="IPR004263">
    <property type="entry name" value="Exostosin"/>
</dbReference>
<feature type="domain" description="Exostosin GT47" evidence="2">
    <location>
        <begin position="247"/>
        <end position="364"/>
    </location>
</feature>
<comment type="similarity">
    <text evidence="1">Belongs to the glycosyltransferase 47 family.</text>
</comment>
<dbReference type="Pfam" id="PF03016">
    <property type="entry name" value="Exostosin_GT47"/>
    <property type="match status" value="1"/>
</dbReference>